<keyword evidence="5" id="KW-0808">Transferase</keyword>
<dbReference type="InterPro" id="IPR007890">
    <property type="entry name" value="CHASE2"/>
</dbReference>
<dbReference type="EC" id="2.7.13.3" evidence="3"/>
<evidence type="ECO:0000256" key="1">
    <source>
        <dbReference type="ARBA" id="ARBA00000085"/>
    </source>
</evidence>
<keyword evidence="12" id="KW-0812">Transmembrane</keyword>
<proteinExistence type="predicted"/>
<dbReference type="InterPro" id="IPR003594">
    <property type="entry name" value="HATPase_dom"/>
</dbReference>
<dbReference type="InterPro" id="IPR011006">
    <property type="entry name" value="CheY-like_superfamily"/>
</dbReference>
<evidence type="ECO:0000259" key="14">
    <source>
        <dbReference type="PROSITE" id="PS50110"/>
    </source>
</evidence>
<accession>A0A929FAI0</accession>
<keyword evidence="16" id="KW-1185">Reference proteome</keyword>
<keyword evidence="10 12" id="KW-0472">Membrane</keyword>
<dbReference type="AlphaFoldDB" id="A0A929FAI0"/>
<evidence type="ECO:0000256" key="4">
    <source>
        <dbReference type="ARBA" id="ARBA00022553"/>
    </source>
</evidence>
<dbReference type="InterPro" id="IPR005467">
    <property type="entry name" value="His_kinase_dom"/>
</dbReference>
<dbReference type="EMBL" id="JADEXP010000355">
    <property type="protein sequence ID" value="MBE9069996.1"/>
    <property type="molecule type" value="Genomic_DNA"/>
</dbReference>
<evidence type="ECO:0000256" key="2">
    <source>
        <dbReference type="ARBA" id="ARBA00004370"/>
    </source>
</evidence>
<dbReference type="PRINTS" id="PR00344">
    <property type="entry name" value="BCTRLSENSOR"/>
</dbReference>
<dbReference type="SMART" id="SM00388">
    <property type="entry name" value="HisKA"/>
    <property type="match status" value="1"/>
</dbReference>
<dbReference type="InterPro" id="IPR001789">
    <property type="entry name" value="Sig_transdc_resp-reg_receiver"/>
</dbReference>
<dbReference type="Pfam" id="PF05226">
    <property type="entry name" value="CHASE2"/>
    <property type="match status" value="1"/>
</dbReference>
<dbReference type="InterPro" id="IPR036890">
    <property type="entry name" value="HATPase_C_sf"/>
</dbReference>
<dbReference type="GO" id="GO:0016020">
    <property type="term" value="C:membrane"/>
    <property type="evidence" value="ECO:0007669"/>
    <property type="project" value="UniProtKB-SubCell"/>
</dbReference>
<evidence type="ECO:0000256" key="10">
    <source>
        <dbReference type="ARBA" id="ARBA00023136"/>
    </source>
</evidence>
<dbReference type="Gene3D" id="3.30.565.10">
    <property type="entry name" value="Histidine kinase-like ATPase, C-terminal domain"/>
    <property type="match status" value="1"/>
</dbReference>
<dbReference type="InterPro" id="IPR003661">
    <property type="entry name" value="HisK_dim/P_dom"/>
</dbReference>
<dbReference type="SMART" id="SM01080">
    <property type="entry name" value="CHASE2"/>
    <property type="match status" value="1"/>
</dbReference>
<dbReference type="SUPFAM" id="SSF52172">
    <property type="entry name" value="CheY-like"/>
    <property type="match status" value="1"/>
</dbReference>
<dbReference type="SMART" id="SM00387">
    <property type="entry name" value="HATPase_c"/>
    <property type="match status" value="1"/>
</dbReference>
<evidence type="ECO:0000256" key="11">
    <source>
        <dbReference type="PROSITE-ProRule" id="PRU00169"/>
    </source>
</evidence>
<keyword evidence="8" id="KW-0067">ATP-binding</keyword>
<organism evidence="15 16">
    <name type="scientific">Leptolyngbya cf. ectocarpi LEGE 11479</name>
    <dbReference type="NCBI Taxonomy" id="1828722"/>
    <lineage>
        <taxon>Bacteria</taxon>
        <taxon>Bacillati</taxon>
        <taxon>Cyanobacteriota</taxon>
        <taxon>Cyanophyceae</taxon>
        <taxon>Leptolyngbyales</taxon>
        <taxon>Leptolyngbyaceae</taxon>
        <taxon>Leptolyngbya group</taxon>
        <taxon>Leptolyngbya</taxon>
    </lineage>
</organism>
<dbReference type="Proteomes" id="UP000615026">
    <property type="component" value="Unassembled WGS sequence"/>
</dbReference>
<gene>
    <name evidence="15" type="ORF">IQ260_25475</name>
</gene>
<dbReference type="Pfam" id="PF00512">
    <property type="entry name" value="HisKA"/>
    <property type="match status" value="1"/>
</dbReference>
<evidence type="ECO:0000256" key="5">
    <source>
        <dbReference type="ARBA" id="ARBA00022679"/>
    </source>
</evidence>
<dbReference type="Pfam" id="PF02518">
    <property type="entry name" value="HATPase_c"/>
    <property type="match status" value="1"/>
</dbReference>
<dbReference type="Gene3D" id="1.10.287.130">
    <property type="match status" value="1"/>
</dbReference>
<evidence type="ECO:0000256" key="8">
    <source>
        <dbReference type="ARBA" id="ARBA00022840"/>
    </source>
</evidence>
<dbReference type="PANTHER" id="PTHR45339">
    <property type="entry name" value="HYBRID SIGNAL TRANSDUCTION HISTIDINE KINASE J"/>
    <property type="match status" value="1"/>
</dbReference>
<evidence type="ECO:0000259" key="13">
    <source>
        <dbReference type="PROSITE" id="PS50109"/>
    </source>
</evidence>
<dbReference type="InterPro" id="IPR036097">
    <property type="entry name" value="HisK_dim/P_sf"/>
</dbReference>
<keyword evidence="7" id="KW-0418">Kinase</keyword>
<feature type="transmembrane region" description="Helical" evidence="12">
    <location>
        <begin position="304"/>
        <end position="322"/>
    </location>
</feature>
<evidence type="ECO:0000256" key="12">
    <source>
        <dbReference type="SAM" id="Phobius"/>
    </source>
</evidence>
<feature type="domain" description="Histidine kinase" evidence="13">
    <location>
        <begin position="440"/>
        <end position="676"/>
    </location>
</feature>
<dbReference type="SUPFAM" id="SSF55874">
    <property type="entry name" value="ATPase domain of HSP90 chaperone/DNA topoisomerase II/histidine kinase"/>
    <property type="match status" value="1"/>
</dbReference>
<dbReference type="Pfam" id="PF00072">
    <property type="entry name" value="Response_reg"/>
    <property type="match status" value="1"/>
</dbReference>
<keyword evidence="6" id="KW-0547">Nucleotide-binding</keyword>
<dbReference type="PANTHER" id="PTHR45339:SF1">
    <property type="entry name" value="HYBRID SIGNAL TRANSDUCTION HISTIDINE KINASE J"/>
    <property type="match status" value="1"/>
</dbReference>
<dbReference type="FunFam" id="1.10.287.130:FF:000038">
    <property type="entry name" value="Sensory transduction histidine kinase"/>
    <property type="match status" value="1"/>
</dbReference>
<name>A0A929FAI0_LEPEC</name>
<reference evidence="15" key="1">
    <citation type="submission" date="2020-10" db="EMBL/GenBank/DDBJ databases">
        <authorList>
            <person name="Castelo-Branco R."/>
            <person name="Eusebio N."/>
            <person name="Adriana R."/>
            <person name="Vieira A."/>
            <person name="Brugerolle De Fraissinette N."/>
            <person name="Rezende De Castro R."/>
            <person name="Schneider M.P."/>
            <person name="Vasconcelos V."/>
            <person name="Leao P.N."/>
        </authorList>
    </citation>
    <scope>NUCLEOTIDE SEQUENCE</scope>
    <source>
        <strain evidence="15">LEGE 11479</strain>
    </source>
</reference>
<evidence type="ECO:0000256" key="6">
    <source>
        <dbReference type="ARBA" id="ARBA00022741"/>
    </source>
</evidence>
<comment type="subcellular location">
    <subcellularLocation>
        <location evidence="2">Membrane</location>
    </subcellularLocation>
</comment>
<dbReference type="CDD" id="cd00082">
    <property type="entry name" value="HisKA"/>
    <property type="match status" value="1"/>
</dbReference>
<evidence type="ECO:0000313" key="16">
    <source>
        <dbReference type="Proteomes" id="UP000615026"/>
    </source>
</evidence>
<dbReference type="CDD" id="cd16922">
    <property type="entry name" value="HATPase_EvgS-ArcB-TorS-like"/>
    <property type="match status" value="1"/>
</dbReference>
<keyword evidence="12" id="KW-1133">Transmembrane helix</keyword>
<dbReference type="Gene3D" id="3.40.50.2300">
    <property type="match status" value="1"/>
</dbReference>
<evidence type="ECO:0000256" key="3">
    <source>
        <dbReference type="ARBA" id="ARBA00012438"/>
    </source>
</evidence>
<feature type="domain" description="Response regulatory" evidence="14">
    <location>
        <begin position="703"/>
        <end position="819"/>
    </location>
</feature>
<dbReference type="SMART" id="SM00448">
    <property type="entry name" value="REC"/>
    <property type="match status" value="1"/>
</dbReference>
<dbReference type="PROSITE" id="PS50109">
    <property type="entry name" value="HIS_KIN"/>
    <property type="match status" value="1"/>
</dbReference>
<feature type="transmembrane region" description="Helical" evidence="12">
    <location>
        <begin position="334"/>
        <end position="359"/>
    </location>
</feature>
<dbReference type="GO" id="GO:0000155">
    <property type="term" value="F:phosphorelay sensor kinase activity"/>
    <property type="evidence" value="ECO:0007669"/>
    <property type="project" value="InterPro"/>
</dbReference>
<keyword evidence="9" id="KW-0902">Two-component regulatory system</keyword>
<sequence>MTVIVANAVGVFNLWEWAIRDEFFRRRPLASVDDRIVVVTVDEPDIQRLGNWPITDEILAQALINIRAQQPRVIGLDLYRDLPEEPGHQKLLDVFKTTPQLIGVEKISGTQVAPPPVLAASDQVAMSDFVVDKDQTIRRILVVAEDKKTSVIKTGLGTQIALDYLAKDNIALESVNPEQQKFRLNQTNFSPMVRRAAGYSREDLGGYQILMNWHGPNNRFQQISLSDVLAGNMSADLMRDRIVYIGSIAVSAKDFFATPYSGGLTRQEEPMPGVFVHANITSYLLDSALGRHTLLKGWTWEYQWMWIVVWTLLGTLGTWCLETYNHQENRQRRWFLTPGAVTGLEVALMLVGSYGIFLLGLILPVMPPMTALVASAIATTSCFKNHRLKLTNQQLEFANQQLLDYAVTLETKVQERTYELAQAKQVADSANQAKSEFLANMSHELRTPLNGILGYAQILQNSRTLSDEEHSRVSIIYQCGNHLLTLINDVLDLAKIEARKLELFPKETYLEPFLLSVAEICEIRARSKKLTFNLDFDQSLPHRVMIDDKRFRQVLINLLGNGIKFTDQGAVTLSVKRLQRGSFVTCQAEERTERPEALSCWLRISVADTGIGMTSDQLHEIFQPFEQVVNSQHQLEGTGLGLSISQKIVRLMDSHLQVNSCPGEGSVFWMDVEMPVLDYDPQPPKPGQAPDKTIVGIKGKSPSILVVDDSQKDSLLLFDFLTSIGFRTQIAENGTTGLKIAQAQQPDLVITDLVMSHLNGIEFIQQLRRIPELETIPIIVISANVLEASRHQSLAAGAHAFLPKPIDFKALVQQLQTHLGLEWLHEISKAEMPQVGMPPTLVS</sequence>
<evidence type="ECO:0000313" key="15">
    <source>
        <dbReference type="EMBL" id="MBE9069996.1"/>
    </source>
</evidence>
<comment type="catalytic activity">
    <reaction evidence="1">
        <text>ATP + protein L-histidine = ADP + protein N-phospho-L-histidine.</text>
        <dbReference type="EC" id="2.7.13.3"/>
    </reaction>
</comment>
<evidence type="ECO:0000256" key="9">
    <source>
        <dbReference type="ARBA" id="ARBA00023012"/>
    </source>
</evidence>
<dbReference type="SUPFAM" id="SSF47384">
    <property type="entry name" value="Homodimeric domain of signal transducing histidine kinase"/>
    <property type="match status" value="1"/>
</dbReference>
<protein>
    <recommendedName>
        <fullName evidence="3">histidine kinase</fullName>
        <ecNumber evidence="3">2.7.13.3</ecNumber>
    </recommendedName>
</protein>
<dbReference type="PROSITE" id="PS50110">
    <property type="entry name" value="RESPONSE_REGULATORY"/>
    <property type="match status" value="1"/>
</dbReference>
<keyword evidence="4 11" id="KW-0597">Phosphoprotein</keyword>
<dbReference type="RefSeq" id="WP_193995881.1">
    <property type="nucleotide sequence ID" value="NZ_JADEXP010000355.1"/>
</dbReference>
<feature type="modified residue" description="4-aspartylphosphate" evidence="11">
    <location>
        <position position="752"/>
    </location>
</feature>
<evidence type="ECO:0000256" key="7">
    <source>
        <dbReference type="ARBA" id="ARBA00022777"/>
    </source>
</evidence>
<comment type="caution">
    <text evidence="15">The sequence shown here is derived from an EMBL/GenBank/DDBJ whole genome shotgun (WGS) entry which is preliminary data.</text>
</comment>
<dbReference type="InterPro" id="IPR004358">
    <property type="entry name" value="Sig_transdc_His_kin-like_C"/>
</dbReference>
<dbReference type="GO" id="GO:0005524">
    <property type="term" value="F:ATP binding"/>
    <property type="evidence" value="ECO:0007669"/>
    <property type="project" value="UniProtKB-KW"/>
</dbReference>